<evidence type="ECO:0000313" key="1">
    <source>
        <dbReference type="EMBL" id="CCW19342.1"/>
    </source>
</evidence>
<name>N1MUN5_9SPHN</name>
<proteinExistence type="predicted"/>
<reference evidence="1 2" key="1">
    <citation type="submission" date="2013-03" db="EMBL/GenBank/DDBJ databases">
        <authorList>
            <person name="Le V."/>
        </authorList>
    </citation>
    <scope>NUCLEOTIDE SEQUENCE [LARGE SCALE GENOMIC DNA]</scope>
    <source>
        <strain evidence="1 2">BiD32</strain>
    </source>
</reference>
<accession>N1MUN5</accession>
<dbReference type="InterPro" id="IPR011042">
    <property type="entry name" value="6-blade_b-propeller_TolB-like"/>
</dbReference>
<reference evidence="2" key="2">
    <citation type="submission" date="2013-04" db="EMBL/GenBank/DDBJ databases">
        <title>Bisphenol A degrading Sphingobium sp. strain BiD32.</title>
        <authorList>
            <person name="Nielsen J.L."/>
            <person name="Zhou N.A."/>
            <person name="Kjeldal H."/>
        </authorList>
    </citation>
    <scope>NUCLEOTIDE SEQUENCE [LARGE SCALE GENOMIC DNA]</scope>
    <source>
        <strain evidence="2">BiD32</strain>
    </source>
</reference>
<dbReference type="SUPFAM" id="SSF63829">
    <property type="entry name" value="Calcium-dependent phosphotriesterase"/>
    <property type="match status" value="1"/>
</dbReference>
<sequence length="391" mass="41772">MATNIVAKTVKLASVSILIGGASLASGNENDIHLICGAENVEDMVALPGTDWIVGSGVGDSFFQGGALHLINERRMTAETVRLDLSPRLRPIARYNRCPAPPGANEFSAHGMGLRPGSNGTYDLFVMNHGGRESVEVFRIALSKGKPNFRWIGCIATPPNAMGNSIAATKDGTVVLSAFTVADRPLLSMASLSKAASSDRPERPGEIKFKASQGALFTWNRRDGWAKLANSELNGNNGLELSADDKWVFVNSWSDRRIVRVALKNGAGDNRSVHVDFMPDNLRWSFDGKLVATGQDVADPREVFACTKSNGSQCPTAYAVAEVDPGSLSAKTIYRANAMASFGTATIGLRTRRGLWLGSVRSQCIGYVNADSLGRANSTGGARSPIDRQVQ</sequence>
<dbReference type="AlphaFoldDB" id="N1MUN5"/>
<dbReference type="Proteomes" id="UP000013201">
    <property type="component" value="Unassembled WGS sequence"/>
</dbReference>
<keyword evidence="2" id="KW-1185">Reference proteome</keyword>
<comment type="caution">
    <text evidence="1">The sequence shown here is derived from an EMBL/GenBank/DDBJ whole genome shotgun (WGS) entry which is preliminary data.</text>
</comment>
<evidence type="ECO:0008006" key="3">
    <source>
        <dbReference type="Google" id="ProtNLM"/>
    </source>
</evidence>
<gene>
    <name evidence="1" type="ORF">EBBID32_37080</name>
</gene>
<dbReference type="OrthoDB" id="1158171at2"/>
<dbReference type="EMBL" id="CAVK010000193">
    <property type="protein sequence ID" value="CCW19342.1"/>
    <property type="molecule type" value="Genomic_DNA"/>
</dbReference>
<protein>
    <recommendedName>
        <fullName evidence="3">SMP-30/Gluconolactonase/LRE-like region domain-containing protein</fullName>
    </recommendedName>
</protein>
<organism evidence="1 2">
    <name type="scientific">Sphingobium indicum BiD32</name>
    <dbReference type="NCBI Taxonomy" id="1301087"/>
    <lineage>
        <taxon>Bacteria</taxon>
        <taxon>Pseudomonadati</taxon>
        <taxon>Pseudomonadota</taxon>
        <taxon>Alphaproteobacteria</taxon>
        <taxon>Sphingomonadales</taxon>
        <taxon>Sphingomonadaceae</taxon>
        <taxon>Sphingobium</taxon>
    </lineage>
</organism>
<evidence type="ECO:0000313" key="2">
    <source>
        <dbReference type="Proteomes" id="UP000013201"/>
    </source>
</evidence>
<dbReference type="RefSeq" id="WP_006963164.1">
    <property type="nucleotide sequence ID" value="NZ_CAVK010000193.1"/>
</dbReference>
<dbReference type="Gene3D" id="2.120.10.30">
    <property type="entry name" value="TolB, C-terminal domain"/>
    <property type="match status" value="1"/>
</dbReference>